<accession>A0ABS3U960</accession>
<organism evidence="3 4">
    <name type="scientific">Glycomyces niveus</name>
    <dbReference type="NCBI Taxonomy" id="2820287"/>
    <lineage>
        <taxon>Bacteria</taxon>
        <taxon>Bacillati</taxon>
        <taxon>Actinomycetota</taxon>
        <taxon>Actinomycetes</taxon>
        <taxon>Glycomycetales</taxon>
        <taxon>Glycomycetaceae</taxon>
        <taxon>Glycomyces</taxon>
    </lineage>
</organism>
<comment type="caution">
    <text evidence="3">The sequence shown here is derived from an EMBL/GenBank/DDBJ whole genome shotgun (WGS) entry which is preliminary data.</text>
</comment>
<name>A0ABS3U960_9ACTN</name>
<dbReference type="PROSITE" id="PS51318">
    <property type="entry name" value="TAT"/>
    <property type="match status" value="1"/>
</dbReference>
<feature type="chain" id="PRO_5047290375" evidence="2">
    <location>
        <begin position="29"/>
        <end position="522"/>
    </location>
</feature>
<dbReference type="EMBL" id="JAGFNP010000014">
    <property type="protein sequence ID" value="MBO3735319.1"/>
    <property type="molecule type" value="Genomic_DNA"/>
</dbReference>
<dbReference type="RefSeq" id="WP_208498942.1">
    <property type="nucleotide sequence ID" value="NZ_JAGFNP010000014.1"/>
</dbReference>
<evidence type="ECO:0000313" key="4">
    <source>
        <dbReference type="Proteomes" id="UP000681341"/>
    </source>
</evidence>
<evidence type="ECO:0000256" key="2">
    <source>
        <dbReference type="SAM" id="SignalP"/>
    </source>
</evidence>
<proteinExistence type="predicted"/>
<keyword evidence="4" id="KW-1185">Reference proteome</keyword>
<dbReference type="NCBIfam" id="TIGR01167">
    <property type="entry name" value="LPXTG_anchor"/>
    <property type="match status" value="1"/>
</dbReference>
<feature type="signal peptide" evidence="2">
    <location>
        <begin position="1"/>
        <end position="28"/>
    </location>
</feature>
<keyword evidence="1" id="KW-0472">Membrane</keyword>
<reference evidence="3 4" key="1">
    <citation type="submission" date="2021-03" db="EMBL/GenBank/DDBJ databases">
        <title>Glycomyces sp. nov., a novel actinomycete isolated from soil.</title>
        <authorList>
            <person name="Yang X."/>
            <person name="Xu X."/>
        </authorList>
    </citation>
    <scope>NUCLEOTIDE SEQUENCE [LARGE SCALE GENOMIC DNA]</scope>
    <source>
        <strain evidence="3 4">NEAU-S30</strain>
    </source>
</reference>
<dbReference type="Proteomes" id="UP000681341">
    <property type="component" value="Unassembled WGS sequence"/>
</dbReference>
<keyword evidence="2" id="KW-0732">Signal</keyword>
<protein>
    <submittedName>
        <fullName evidence="3">LPXTG cell wall anchor domain-containing protein</fullName>
    </submittedName>
</protein>
<keyword evidence="1" id="KW-1133">Transmembrane helix</keyword>
<gene>
    <name evidence="3" type="ORF">J5V16_21025</name>
</gene>
<evidence type="ECO:0000256" key="1">
    <source>
        <dbReference type="SAM" id="Phobius"/>
    </source>
</evidence>
<keyword evidence="1" id="KW-0812">Transmembrane</keyword>
<feature type="transmembrane region" description="Helical" evidence="1">
    <location>
        <begin position="489"/>
        <end position="511"/>
    </location>
</feature>
<dbReference type="InterPro" id="IPR006311">
    <property type="entry name" value="TAT_signal"/>
</dbReference>
<evidence type="ECO:0000313" key="3">
    <source>
        <dbReference type="EMBL" id="MBO3735319.1"/>
    </source>
</evidence>
<sequence length="522" mass="54202">MSSPHLRTAGRRALVGLGAAALGAGAFAAPAAAQTPEVEETFVEDYSPITVGDDLKLAVAQIIFAEAFPLGHELTATITFDAPEGTFTLDNDDDADCAVLSDTVVECQADAAESVAFDYLYAPVLEAEPRDYDYTVEFKVDGTTVTTVDDVIEVRAHASDPFLYRGAEIESEAGGTSDTAPEYFQTDALAGDTVALAYGVAAPGYVLSGTAEVTAPYENCIDEYKGGPGITCVVTDFEDVPGGTFAPDAPIFFTVAENTPGPLTLCGCDYDVRALDAASLEEEFGDVDTENGEQLGLAVISESEDPADFAPNGYVDLTTTPNPFDLSVAATNAKGAKGDQKTLTVPVKNLGPADAINVFDGPGSYGLIGDLPKGLELVKIDSDGDEVFCFEPDDPMIEHSFPQVDPAKTDFVCIFSGLGEGESFDFKFTVKITDATANAKGTLEVAAIDNDGYPGIADADTKNNKADITVNGSGNGSGSTTPKLPKTGVSLGMIIGAAALVLVAGVVMFALTSRRRKAGAEG</sequence>